<evidence type="ECO:0000256" key="4">
    <source>
        <dbReference type="ARBA" id="ARBA00022989"/>
    </source>
</evidence>
<keyword evidence="9" id="KW-1185">Reference proteome</keyword>
<dbReference type="KEGG" id="boz:DBV39_01940"/>
<evidence type="ECO:0000313" key="9">
    <source>
        <dbReference type="Proteomes" id="UP000244571"/>
    </source>
</evidence>
<gene>
    <name evidence="8" type="ORF">DBV39_01940</name>
</gene>
<feature type="domain" description="Cytochrome b561 bacterial/Ni-hydrogenase" evidence="7">
    <location>
        <begin position="11"/>
        <end position="182"/>
    </location>
</feature>
<dbReference type="InterPro" id="IPR051542">
    <property type="entry name" value="Hydrogenase_cytochrome"/>
</dbReference>
<dbReference type="RefSeq" id="WP_108620118.1">
    <property type="nucleotide sequence ID" value="NZ_CP028901.1"/>
</dbReference>
<dbReference type="InterPro" id="IPR016174">
    <property type="entry name" value="Di-haem_cyt_TM"/>
</dbReference>
<dbReference type="GO" id="GO:0009055">
    <property type="term" value="F:electron transfer activity"/>
    <property type="evidence" value="ECO:0007669"/>
    <property type="project" value="InterPro"/>
</dbReference>
<dbReference type="PANTHER" id="PTHR30485">
    <property type="entry name" value="NI/FE-HYDROGENASE 1 B-TYPE CYTOCHROME SUBUNIT"/>
    <property type="match status" value="1"/>
</dbReference>
<dbReference type="OrthoDB" id="196472at2"/>
<evidence type="ECO:0000256" key="2">
    <source>
        <dbReference type="ARBA" id="ARBA00022475"/>
    </source>
</evidence>
<dbReference type="GO" id="GO:0005886">
    <property type="term" value="C:plasma membrane"/>
    <property type="evidence" value="ECO:0007669"/>
    <property type="project" value="UniProtKB-SubCell"/>
</dbReference>
<feature type="transmembrane region" description="Helical" evidence="6">
    <location>
        <begin position="18"/>
        <end position="34"/>
    </location>
</feature>
<evidence type="ECO:0000256" key="6">
    <source>
        <dbReference type="SAM" id="Phobius"/>
    </source>
</evidence>
<dbReference type="PANTHER" id="PTHR30485:SF2">
    <property type="entry name" value="BLL0597 PROTEIN"/>
    <property type="match status" value="1"/>
</dbReference>
<dbReference type="Proteomes" id="UP000244571">
    <property type="component" value="Chromosome"/>
</dbReference>
<dbReference type="InterPro" id="IPR011577">
    <property type="entry name" value="Cyt_b561_bac/Ni-Hgenase"/>
</dbReference>
<dbReference type="Gene3D" id="1.20.950.20">
    <property type="entry name" value="Transmembrane di-heme cytochromes, Chain C"/>
    <property type="match status" value="1"/>
</dbReference>
<dbReference type="GO" id="GO:0020037">
    <property type="term" value="F:heme binding"/>
    <property type="evidence" value="ECO:0007669"/>
    <property type="project" value="TreeGrafter"/>
</dbReference>
<reference evidence="8 9" key="1">
    <citation type="submission" date="2018-04" db="EMBL/GenBank/DDBJ databases">
        <title>Bordetella sp. HZ20 isolated from seawater.</title>
        <authorList>
            <person name="Sun C."/>
        </authorList>
    </citation>
    <scope>NUCLEOTIDE SEQUENCE [LARGE SCALE GENOMIC DNA]</scope>
    <source>
        <strain evidence="8 9">HZ20</strain>
    </source>
</reference>
<feature type="transmembrane region" description="Helical" evidence="6">
    <location>
        <begin position="200"/>
        <end position="221"/>
    </location>
</feature>
<proteinExistence type="predicted"/>
<feature type="transmembrane region" description="Helical" evidence="6">
    <location>
        <begin position="152"/>
        <end position="170"/>
    </location>
</feature>
<feature type="transmembrane region" description="Helical" evidence="6">
    <location>
        <begin position="99"/>
        <end position="121"/>
    </location>
</feature>
<protein>
    <submittedName>
        <fullName evidence="8">Cytochrome B</fullName>
    </submittedName>
</protein>
<dbReference type="AlphaFoldDB" id="A0A2R4XFT3"/>
<feature type="transmembrane region" description="Helical" evidence="6">
    <location>
        <begin position="46"/>
        <end position="65"/>
    </location>
</feature>
<evidence type="ECO:0000256" key="3">
    <source>
        <dbReference type="ARBA" id="ARBA00022692"/>
    </source>
</evidence>
<evidence type="ECO:0000256" key="1">
    <source>
        <dbReference type="ARBA" id="ARBA00004651"/>
    </source>
</evidence>
<evidence type="ECO:0000259" key="7">
    <source>
        <dbReference type="Pfam" id="PF01292"/>
    </source>
</evidence>
<keyword evidence="3 6" id="KW-0812">Transmembrane</keyword>
<dbReference type="SUPFAM" id="SSF81342">
    <property type="entry name" value="Transmembrane di-heme cytochromes"/>
    <property type="match status" value="1"/>
</dbReference>
<keyword evidence="2" id="KW-1003">Cell membrane</keyword>
<keyword evidence="4 6" id="KW-1133">Transmembrane helix</keyword>
<keyword evidence="5 6" id="KW-0472">Membrane</keyword>
<dbReference type="GO" id="GO:0022904">
    <property type="term" value="P:respiratory electron transport chain"/>
    <property type="evidence" value="ECO:0007669"/>
    <property type="project" value="InterPro"/>
</dbReference>
<evidence type="ECO:0000256" key="5">
    <source>
        <dbReference type="ARBA" id="ARBA00023136"/>
    </source>
</evidence>
<comment type="subcellular location">
    <subcellularLocation>
        <location evidence="1">Cell membrane</location>
        <topology evidence="1">Multi-pass membrane protein</topology>
    </subcellularLocation>
</comment>
<dbReference type="Pfam" id="PF01292">
    <property type="entry name" value="Ni_hydr_CYTB"/>
    <property type="match status" value="1"/>
</dbReference>
<accession>A0A2R4XFT3</accession>
<evidence type="ECO:0000313" key="8">
    <source>
        <dbReference type="EMBL" id="AWB32677.1"/>
    </source>
</evidence>
<dbReference type="EMBL" id="CP028901">
    <property type="protein sequence ID" value="AWB32677.1"/>
    <property type="molecule type" value="Genomic_DNA"/>
</dbReference>
<name>A0A2R4XFT3_9BURK</name>
<sequence>MSSSNRSAIRVWDLPTRLFHWLFATCVIGAIVTVKSGNVLWMEWHIRFGIIALALLVFRIIWGFTGSRYARFANFVRCPRTVIEYLRSGTPSLPGHNPLGALSVVALLLAIGVQAVTGLFVSDDILYQGPFYNDVSGETAAIMRTIHQTNEYVIFSLVILHLLAIIAYTIKGKRLVTAMVTGDAPANLYSSDSPVARDDIGIRLWALVLAIGLGMVAWWLIDKTLSAGMSF</sequence>
<organism evidence="8 9">
    <name type="scientific">Orrella marina</name>
    <dbReference type="NCBI Taxonomy" id="2163011"/>
    <lineage>
        <taxon>Bacteria</taxon>
        <taxon>Pseudomonadati</taxon>
        <taxon>Pseudomonadota</taxon>
        <taxon>Betaproteobacteria</taxon>
        <taxon>Burkholderiales</taxon>
        <taxon>Alcaligenaceae</taxon>
        <taxon>Orrella</taxon>
    </lineage>
</organism>